<keyword evidence="4" id="KW-1185">Reference proteome</keyword>
<organism evidence="3 4">
    <name type="scientific">Basidiobolus ranarum</name>
    <dbReference type="NCBI Taxonomy" id="34480"/>
    <lineage>
        <taxon>Eukaryota</taxon>
        <taxon>Fungi</taxon>
        <taxon>Fungi incertae sedis</taxon>
        <taxon>Zoopagomycota</taxon>
        <taxon>Entomophthoromycotina</taxon>
        <taxon>Basidiobolomycetes</taxon>
        <taxon>Basidiobolales</taxon>
        <taxon>Basidiobolaceae</taxon>
        <taxon>Basidiobolus</taxon>
    </lineage>
</organism>
<feature type="region of interest" description="Disordered" evidence="1">
    <location>
        <begin position="60"/>
        <end position="188"/>
    </location>
</feature>
<feature type="compositionally biased region" description="Basic residues" evidence="1">
    <location>
        <begin position="83"/>
        <end position="94"/>
    </location>
</feature>
<feature type="signal peptide" evidence="2">
    <location>
        <begin position="1"/>
        <end position="18"/>
    </location>
</feature>
<evidence type="ECO:0000256" key="2">
    <source>
        <dbReference type="SAM" id="SignalP"/>
    </source>
</evidence>
<feature type="compositionally biased region" description="Basic and acidic residues" evidence="1">
    <location>
        <begin position="100"/>
        <end position="114"/>
    </location>
</feature>
<comment type="caution">
    <text evidence="3">The sequence shown here is derived from an EMBL/GenBank/DDBJ whole genome shotgun (WGS) entry which is preliminary data.</text>
</comment>
<evidence type="ECO:0000313" key="4">
    <source>
        <dbReference type="Proteomes" id="UP001479436"/>
    </source>
</evidence>
<evidence type="ECO:0000313" key="3">
    <source>
        <dbReference type="EMBL" id="KAK9760386.1"/>
    </source>
</evidence>
<proteinExistence type="predicted"/>
<name>A0ABR2WFT7_9FUNG</name>
<dbReference type="Proteomes" id="UP001479436">
    <property type="component" value="Unassembled WGS sequence"/>
</dbReference>
<feature type="chain" id="PRO_5045124894" evidence="2">
    <location>
        <begin position="19"/>
        <end position="188"/>
    </location>
</feature>
<accession>A0ABR2WFT7</accession>
<protein>
    <submittedName>
        <fullName evidence="3">Uncharacterized protein</fullName>
    </submittedName>
</protein>
<dbReference type="EMBL" id="JASJQH010002196">
    <property type="protein sequence ID" value="KAK9760386.1"/>
    <property type="molecule type" value="Genomic_DNA"/>
</dbReference>
<reference evidence="3 4" key="1">
    <citation type="submission" date="2023-04" db="EMBL/GenBank/DDBJ databases">
        <title>Genome of Basidiobolus ranarum AG-B5.</title>
        <authorList>
            <person name="Stajich J.E."/>
            <person name="Carter-House D."/>
            <person name="Gryganskyi A."/>
        </authorList>
    </citation>
    <scope>NUCLEOTIDE SEQUENCE [LARGE SCALE GENOMIC DNA]</scope>
    <source>
        <strain evidence="3 4">AG-B5</strain>
    </source>
</reference>
<feature type="compositionally biased region" description="Gly residues" evidence="1">
    <location>
        <begin position="133"/>
        <end position="144"/>
    </location>
</feature>
<evidence type="ECO:0000256" key="1">
    <source>
        <dbReference type="SAM" id="MobiDB-lite"/>
    </source>
</evidence>
<feature type="compositionally biased region" description="Gly residues" evidence="1">
    <location>
        <begin position="161"/>
        <end position="170"/>
    </location>
</feature>
<feature type="compositionally biased region" description="Polar residues" evidence="1">
    <location>
        <begin position="23"/>
        <end position="40"/>
    </location>
</feature>
<keyword evidence="2" id="KW-0732">Signal</keyword>
<feature type="compositionally biased region" description="Low complexity" evidence="1">
    <location>
        <begin position="179"/>
        <end position="188"/>
    </location>
</feature>
<sequence length="188" mass="20362">MKFTTAISLILASGMAQSAVIESSQSKIPGRMSVSTTKSSLRPIRRSPVEDDVEEIFGWADKTKDVSRNVSKSMSITKEAVSNRRRRRPGHRNGRNPTGTERKYPEMKGSDGRRPPPGAEDREGDEYREEQRGGLGNSLGGISRGGIRKSLGGNTRDGLGKDLGGIGGIGRDNRGRGNNGANIRVERL</sequence>
<feature type="region of interest" description="Disordered" evidence="1">
    <location>
        <begin position="23"/>
        <end position="47"/>
    </location>
</feature>
<gene>
    <name evidence="3" type="ORF">K7432_015641</name>
</gene>